<organism evidence="2 3">
    <name type="scientific">Phialemonium thermophilum</name>
    <dbReference type="NCBI Taxonomy" id="223376"/>
    <lineage>
        <taxon>Eukaryota</taxon>
        <taxon>Fungi</taxon>
        <taxon>Dikarya</taxon>
        <taxon>Ascomycota</taxon>
        <taxon>Pezizomycotina</taxon>
        <taxon>Sordariomycetes</taxon>
        <taxon>Sordariomycetidae</taxon>
        <taxon>Cephalothecales</taxon>
        <taxon>Cephalothecaceae</taxon>
        <taxon>Phialemonium</taxon>
    </lineage>
</organism>
<sequence>MLAAVTSAPLWDLSPDSTKDRVSSFFRRSPAYCPYATSASSSPPYKLNRRRQSCFPSFFWFSWGGFGALLVPLIGSLPFHTARLSPPRQGKTSDNPNIRISALKRRRSRSLDSCRNTSLDERKTKLRRPLVIICHFELPVKKVWRPERAQCGGFAAECNISPI</sequence>
<protein>
    <submittedName>
        <fullName evidence="2">Uncharacterized protein</fullName>
    </submittedName>
</protein>
<keyword evidence="3" id="KW-1185">Reference proteome</keyword>
<evidence type="ECO:0000313" key="3">
    <source>
        <dbReference type="Proteomes" id="UP001586593"/>
    </source>
</evidence>
<name>A0ABR3WX32_9PEZI</name>
<keyword evidence="1" id="KW-0472">Membrane</keyword>
<evidence type="ECO:0000256" key="1">
    <source>
        <dbReference type="SAM" id="Phobius"/>
    </source>
</evidence>
<dbReference type="EMBL" id="JAZHXJ010000221">
    <property type="protein sequence ID" value="KAL1868240.1"/>
    <property type="molecule type" value="Genomic_DNA"/>
</dbReference>
<proteinExistence type="predicted"/>
<gene>
    <name evidence="2" type="ORF">VTK73DRAFT_3767</name>
</gene>
<evidence type="ECO:0000313" key="2">
    <source>
        <dbReference type="EMBL" id="KAL1868240.1"/>
    </source>
</evidence>
<comment type="caution">
    <text evidence="2">The sequence shown here is derived from an EMBL/GenBank/DDBJ whole genome shotgun (WGS) entry which is preliminary data.</text>
</comment>
<reference evidence="2 3" key="1">
    <citation type="journal article" date="2024" name="Commun. Biol.">
        <title>Comparative genomic analysis of thermophilic fungi reveals convergent evolutionary adaptations and gene losses.</title>
        <authorList>
            <person name="Steindorff A.S."/>
            <person name="Aguilar-Pontes M.V."/>
            <person name="Robinson A.J."/>
            <person name="Andreopoulos B."/>
            <person name="LaButti K."/>
            <person name="Kuo A."/>
            <person name="Mondo S."/>
            <person name="Riley R."/>
            <person name="Otillar R."/>
            <person name="Haridas S."/>
            <person name="Lipzen A."/>
            <person name="Grimwood J."/>
            <person name="Schmutz J."/>
            <person name="Clum A."/>
            <person name="Reid I.D."/>
            <person name="Moisan M.C."/>
            <person name="Butler G."/>
            <person name="Nguyen T.T.M."/>
            <person name="Dewar K."/>
            <person name="Conant G."/>
            <person name="Drula E."/>
            <person name="Henrissat B."/>
            <person name="Hansel C."/>
            <person name="Singer S."/>
            <person name="Hutchinson M.I."/>
            <person name="de Vries R.P."/>
            <person name="Natvig D.O."/>
            <person name="Powell A.J."/>
            <person name="Tsang A."/>
            <person name="Grigoriev I.V."/>
        </authorList>
    </citation>
    <scope>NUCLEOTIDE SEQUENCE [LARGE SCALE GENOMIC DNA]</scope>
    <source>
        <strain evidence="2 3">ATCC 24622</strain>
    </source>
</reference>
<feature type="transmembrane region" description="Helical" evidence="1">
    <location>
        <begin position="58"/>
        <end position="79"/>
    </location>
</feature>
<keyword evidence="1" id="KW-1133">Transmembrane helix</keyword>
<accession>A0ABR3WX32</accession>
<keyword evidence="1" id="KW-0812">Transmembrane</keyword>
<dbReference type="Proteomes" id="UP001586593">
    <property type="component" value="Unassembled WGS sequence"/>
</dbReference>